<organism evidence="2 3">
    <name type="scientific">Lujinxingia vulgaris</name>
    <dbReference type="NCBI Taxonomy" id="2600176"/>
    <lineage>
        <taxon>Bacteria</taxon>
        <taxon>Deltaproteobacteria</taxon>
        <taxon>Bradymonadales</taxon>
        <taxon>Lujinxingiaceae</taxon>
        <taxon>Lujinxingia</taxon>
    </lineage>
</organism>
<proteinExistence type="predicted"/>
<dbReference type="Proteomes" id="UP000321412">
    <property type="component" value="Unassembled WGS sequence"/>
</dbReference>
<dbReference type="OrthoDB" id="9823405at2"/>
<reference evidence="2 3" key="1">
    <citation type="submission" date="2019-08" db="EMBL/GenBank/DDBJ databases">
        <title>Bradymonadales sp. TMQ4.</title>
        <authorList>
            <person name="Liang Q."/>
        </authorList>
    </citation>
    <scope>NUCLEOTIDE SEQUENCE [LARGE SCALE GENOMIC DNA]</scope>
    <source>
        <strain evidence="2 3">TMQ4</strain>
    </source>
</reference>
<name>A0A5C6XH15_9DELT</name>
<gene>
    <name evidence="2" type="ORF">FRC98_07025</name>
</gene>
<protein>
    <submittedName>
        <fullName evidence="2">Uncharacterized protein</fullName>
    </submittedName>
</protein>
<evidence type="ECO:0000256" key="1">
    <source>
        <dbReference type="SAM" id="MobiDB-lite"/>
    </source>
</evidence>
<accession>A0A5C6XH15</accession>
<comment type="caution">
    <text evidence="2">The sequence shown here is derived from an EMBL/GenBank/DDBJ whole genome shotgun (WGS) entry which is preliminary data.</text>
</comment>
<dbReference type="AlphaFoldDB" id="A0A5C6XH15"/>
<dbReference type="EMBL" id="VOSM01000003">
    <property type="protein sequence ID" value="TXD37442.1"/>
    <property type="molecule type" value="Genomic_DNA"/>
</dbReference>
<feature type="compositionally biased region" description="Pro residues" evidence="1">
    <location>
        <begin position="107"/>
        <end position="126"/>
    </location>
</feature>
<sequence>MAVNVWCKALNMDRPSLEKVKDHRDANTYSRLIVALLERGEPMTLDEVAERFEEAGIASRSRALLSLQRCKPARPPIYRDGDRYTLDPYDDELDLWCFRLDLRPPKIASPPPPQPDPEPIPAPQVPLSPPELDEAWSGAILNQWSATRLVFAVLDAHGGEPMAPEDIVDVVSRRTPYHTLDSEPVKFRRKNSAVIITDDGRWAFSEDAKDTLEATRIDVRERIKSSRRNPYPRMSAEVIETNRKAAAQLQHASAQKLASLSRALLLAFPPEAPQAVALLDVRELRIDTYVAKNFDALRQQIAGYDYIGAQDVRTLLRSLDLDPTPMRLAELGPPRQTLKLSERGRPLTLTTELLVRSSCGIRKPFTDPKKLESYVAEKSWDKLRTSLEADIKSLFALYMYGKVHGVVRVRKGSHDQLIAAPWVYRDEYVLFHLKDIALKTNTWLEVVVGQAPSWDDDPWSTARTVSVIRDDSGWRTWLIDAHGMLIDEFEVQRARLHAAPNT</sequence>
<evidence type="ECO:0000313" key="3">
    <source>
        <dbReference type="Proteomes" id="UP000321412"/>
    </source>
</evidence>
<keyword evidence="3" id="KW-1185">Reference proteome</keyword>
<dbReference type="RefSeq" id="WP_146980599.1">
    <property type="nucleotide sequence ID" value="NZ_VOSM01000003.1"/>
</dbReference>
<feature type="region of interest" description="Disordered" evidence="1">
    <location>
        <begin position="106"/>
        <end position="126"/>
    </location>
</feature>
<evidence type="ECO:0000313" key="2">
    <source>
        <dbReference type="EMBL" id="TXD37442.1"/>
    </source>
</evidence>